<feature type="transmembrane region" description="Helical" evidence="1">
    <location>
        <begin position="174"/>
        <end position="193"/>
    </location>
</feature>
<keyword evidence="1" id="KW-1133">Transmembrane helix</keyword>
<feature type="transmembrane region" description="Helical" evidence="1">
    <location>
        <begin position="56"/>
        <end position="78"/>
    </location>
</feature>
<feature type="transmembrane region" description="Helical" evidence="1">
    <location>
        <begin position="142"/>
        <end position="167"/>
    </location>
</feature>
<proteinExistence type="predicted"/>
<protein>
    <recommendedName>
        <fullName evidence="4">ABC-2 family transporter protein</fullName>
    </recommendedName>
</protein>
<gene>
    <name evidence="2" type="ORF">G7070_06720</name>
</gene>
<feature type="transmembrane region" description="Helical" evidence="1">
    <location>
        <begin position="99"/>
        <end position="130"/>
    </location>
</feature>
<reference evidence="2 3" key="1">
    <citation type="submission" date="2020-03" db="EMBL/GenBank/DDBJ databases">
        <title>Propioniciclava sp. nov., isolated from Hydrophilus acuminatus.</title>
        <authorList>
            <person name="Hyun D.-W."/>
            <person name="Bae J.-W."/>
        </authorList>
    </citation>
    <scope>NUCLEOTIDE SEQUENCE [LARGE SCALE GENOMIC DNA]</scope>
    <source>
        <strain evidence="2 3">HDW11</strain>
    </source>
</reference>
<keyword evidence="3" id="KW-1185">Reference proteome</keyword>
<feature type="transmembrane region" description="Helical" evidence="1">
    <location>
        <begin position="16"/>
        <end position="36"/>
    </location>
</feature>
<keyword evidence="1" id="KW-0472">Membrane</keyword>
<accession>A0A6G7Y550</accession>
<dbReference type="EMBL" id="CP049865">
    <property type="protein sequence ID" value="QIK72014.1"/>
    <property type="molecule type" value="Genomic_DNA"/>
</dbReference>
<evidence type="ECO:0000313" key="2">
    <source>
        <dbReference type="EMBL" id="QIK72014.1"/>
    </source>
</evidence>
<name>A0A6G7Y550_9ACTN</name>
<dbReference type="KEGG" id="prv:G7070_06720"/>
<dbReference type="AlphaFoldDB" id="A0A6G7Y550"/>
<evidence type="ECO:0000256" key="1">
    <source>
        <dbReference type="SAM" id="Phobius"/>
    </source>
</evidence>
<keyword evidence="1" id="KW-0812">Transmembrane</keyword>
<dbReference type="RefSeq" id="WP_166232962.1">
    <property type="nucleotide sequence ID" value="NZ_CP049865.1"/>
</dbReference>
<dbReference type="Proteomes" id="UP000501058">
    <property type="component" value="Chromosome"/>
</dbReference>
<sequence>MNLLRSELSRLLHRRALYVLLGAGAALTLLFTLLMLTSAPSPQDSAAFWEGYATSYLGLVLGAATGLSLLLGATYWGADFRHGTIGTLLTFVPDRPRVWGVRTLATALGGLGFGVAQMLFGWLCVGLFTLARVAEYTDWAPLGLVVAKGVGACVMAALLGGFLAVIFKNTAAAVVVPMAYFFVRLLFLIFSGMSGTADQAQLLLPETYLGVYVAGDTVFSIEDPSARAATPT</sequence>
<evidence type="ECO:0000313" key="3">
    <source>
        <dbReference type="Proteomes" id="UP000501058"/>
    </source>
</evidence>
<evidence type="ECO:0008006" key="4">
    <source>
        <dbReference type="Google" id="ProtNLM"/>
    </source>
</evidence>
<organism evidence="2 3">
    <name type="scientific">Propioniciclava coleopterorum</name>
    <dbReference type="NCBI Taxonomy" id="2714937"/>
    <lineage>
        <taxon>Bacteria</taxon>
        <taxon>Bacillati</taxon>
        <taxon>Actinomycetota</taxon>
        <taxon>Actinomycetes</taxon>
        <taxon>Propionibacteriales</taxon>
        <taxon>Propionibacteriaceae</taxon>
        <taxon>Propioniciclava</taxon>
    </lineage>
</organism>